<reference evidence="1" key="1">
    <citation type="journal article" date="2018" name="Genome Biol.">
        <title>SKESA: strategic k-mer extension for scrupulous assemblies.</title>
        <authorList>
            <person name="Souvorov A."/>
            <person name="Agarwala R."/>
            <person name="Lipman D.J."/>
        </authorList>
    </citation>
    <scope>NUCLEOTIDE SEQUENCE</scope>
    <source>
        <strain evidence="1">MA.CK_00/00004035</strain>
    </source>
</reference>
<dbReference type="AlphaFoldDB" id="A0A749L239"/>
<reference evidence="1" key="2">
    <citation type="submission" date="2020-02" db="EMBL/GenBank/DDBJ databases">
        <authorList>
            <consortium name="NCBI Pathogen Detection Project"/>
        </authorList>
    </citation>
    <scope>NUCLEOTIDE SEQUENCE</scope>
    <source>
        <strain evidence="1">MA.CK_00/00004035</strain>
    </source>
</reference>
<dbReference type="PROSITE" id="PS51257">
    <property type="entry name" value="PROKAR_LIPOPROTEIN"/>
    <property type="match status" value="1"/>
</dbReference>
<evidence type="ECO:0000313" key="1">
    <source>
        <dbReference type="EMBL" id="HAF5756485.1"/>
    </source>
</evidence>
<sequence>MIRLAITAIIFPVFLTSCSWDPSGFKAQDEWLAQKKEEKIAYDKQVDEKQKNRIRKQAEDKSQFEASHPEVAVDGVGNELSNEGEKALRDAYNSIPFVTRYPGTTDPRQVYTYVGDYQLNLQLINSSILSQISDCKRISAYADVDINRACFNHIGNDLSLFASVIKDKKISGIAKKAALRDATYGTKIDFGHAARLAKMHTTLCRKQGNTGYVEMSTVVVPCGPSGDVINSRNAEKMGLVN</sequence>
<accession>A0A749L239</accession>
<name>A0A749L239_SALER</name>
<comment type="caution">
    <text evidence="1">The sequence shown here is derived from an EMBL/GenBank/DDBJ whole genome shotgun (WGS) entry which is preliminary data.</text>
</comment>
<gene>
    <name evidence="1" type="ORF">G8N42_001884</name>
</gene>
<organism evidence="1">
    <name type="scientific">Salmonella enterica</name>
    <name type="common">Salmonella choleraesuis</name>
    <dbReference type="NCBI Taxonomy" id="28901"/>
    <lineage>
        <taxon>Bacteria</taxon>
        <taxon>Pseudomonadati</taxon>
        <taxon>Pseudomonadota</taxon>
        <taxon>Gammaproteobacteria</taxon>
        <taxon>Enterobacterales</taxon>
        <taxon>Enterobacteriaceae</taxon>
        <taxon>Salmonella</taxon>
    </lineage>
</organism>
<protein>
    <recommendedName>
        <fullName evidence="2">Lipoprotein</fullName>
    </recommendedName>
</protein>
<proteinExistence type="predicted"/>
<evidence type="ECO:0008006" key="2">
    <source>
        <dbReference type="Google" id="ProtNLM"/>
    </source>
</evidence>
<dbReference type="EMBL" id="DAAVUQ010000004">
    <property type="protein sequence ID" value="HAF5756485.1"/>
    <property type="molecule type" value="Genomic_DNA"/>
</dbReference>